<dbReference type="Pfam" id="PF00460">
    <property type="entry name" value="Flg_bb_rod"/>
    <property type="match status" value="1"/>
</dbReference>
<dbReference type="PROSITE" id="PS00588">
    <property type="entry name" value="FLAGELLA_BB_ROD"/>
    <property type="match status" value="1"/>
</dbReference>
<evidence type="ECO:0000259" key="3">
    <source>
        <dbReference type="Pfam" id="PF00460"/>
    </source>
</evidence>
<dbReference type="RefSeq" id="WP_163465513.1">
    <property type="nucleotide sequence ID" value="NZ_JAAAMG010000023.1"/>
</dbReference>
<accession>A0A6N9T6N7</accession>
<protein>
    <submittedName>
        <fullName evidence="4">Flagellar basal body rod protein FlgB</fullName>
    </submittedName>
</protein>
<dbReference type="InterPro" id="IPR001444">
    <property type="entry name" value="Flag_bb_rod_N"/>
</dbReference>
<comment type="subcellular location">
    <subcellularLocation>
        <location evidence="1">Bacterial flagellum basal body</location>
    </subcellularLocation>
</comment>
<sequence length="126" mass="13773">MDSAYLFGITSQRNAWLTARQAVVAENVANADTPDYKTKDIAPFEDVLNQVGMKMVADNEAHIAMGGGYGEGVARTGQQDWVVTTTDKDVTIEQEMLKAGEVSRSYSLNTSIVKAFHRMLLNTVKG</sequence>
<keyword evidence="4" id="KW-0966">Cell projection</keyword>
<evidence type="ECO:0000256" key="1">
    <source>
        <dbReference type="ARBA" id="ARBA00004117"/>
    </source>
</evidence>
<dbReference type="Proteomes" id="UP000469011">
    <property type="component" value="Unassembled WGS sequence"/>
</dbReference>
<organism evidence="4 5">
    <name type="scientific">Jiella pacifica</name>
    <dbReference type="NCBI Taxonomy" id="2696469"/>
    <lineage>
        <taxon>Bacteria</taxon>
        <taxon>Pseudomonadati</taxon>
        <taxon>Pseudomonadota</taxon>
        <taxon>Alphaproteobacteria</taxon>
        <taxon>Hyphomicrobiales</taxon>
        <taxon>Aurantimonadaceae</taxon>
        <taxon>Jiella</taxon>
    </lineage>
</organism>
<evidence type="ECO:0000313" key="5">
    <source>
        <dbReference type="Proteomes" id="UP000469011"/>
    </source>
</evidence>
<dbReference type="AlphaFoldDB" id="A0A6N9T6N7"/>
<evidence type="ECO:0000313" key="4">
    <source>
        <dbReference type="EMBL" id="NDW07057.1"/>
    </source>
</evidence>
<comment type="similarity">
    <text evidence="2">Belongs to the flagella basal body rod proteins family.</text>
</comment>
<comment type="caution">
    <text evidence="4">The sequence shown here is derived from an EMBL/GenBank/DDBJ whole genome shotgun (WGS) entry which is preliminary data.</text>
</comment>
<gene>
    <name evidence="4" type="primary">flgB</name>
    <name evidence="4" type="ORF">GTK09_21815</name>
</gene>
<keyword evidence="5" id="KW-1185">Reference proteome</keyword>
<dbReference type="InterPro" id="IPR019776">
    <property type="entry name" value="Flagellar_basal_body_rod_CS"/>
</dbReference>
<keyword evidence="4" id="KW-0282">Flagellum</keyword>
<dbReference type="GO" id="GO:0009425">
    <property type="term" value="C:bacterial-type flagellum basal body"/>
    <property type="evidence" value="ECO:0007669"/>
    <property type="project" value="UniProtKB-SubCell"/>
</dbReference>
<evidence type="ECO:0000256" key="2">
    <source>
        <dbReference type="ARBA" id="ARBA00009677"/>
    </source>
</evidence>
<name>A0A6N9T6N7_9HYPH</name>
<proteinExistence type="inferred from homology"/>
<keyword evidence="4" id="KW-0969">Cilium</keyword>
<reference evidence="4 5" key="1">
    <citation type="submission" date="2020-01" db="EMBL/GenBank/DDBJ databases">
        <title>Jiella pacifica sp. nov.</title>
        <authorList>
            <person name="Xue Z."/>
            <person name="Zhu S."/>
            <person name="Chen J."/>
            <person name="Yang J."/>
        </authorList>
    </citation>
    <scope>NUCLEOTIDE SEQUENCE [LARGE SCALE GENOMIC DNA]</scope>
    <source>
        <strain evidence="4 5">40Bstr34</strain>
    </source>
</reference>
<dbReference type="EMBL" id="JAAAMG010000023">
    <property type="protein sequence ID" value="NDW07057.1"/>
    <property type="molecule type" value="Genomic_DNA"/>
</dbReference>
<feature type="domain" description="Flagellar basal body rod protein N-terminal" evidence="3">
    <location>
        <begin position="19"/>
        <end position="37"/>
    </location>
</feature>